<dbReference type="Proteomes" id="UP001597145">
    <property type="component" value="Unassembled WGS sequence"/>
</dbReference>
<evidence type="ECO:0000313" key="2">
    <source>
        <dbReference type="EMBL" id="MFD1535279.1"/>
    </source>
</evidence>
<protein>
    <submittedName>
        <fullName evidence="2">BtpA/SgcQ family protein</fullName>
    </submittedName>
</protein>
<gene>
    <name evidence="2" type="ORF">ACFSCY_38330</name>
</gene>
<dbReference type="Pfam" id="PF03437">
    <property type="entry name" value="BtpA"/>
    <property type="match status" value="1"/>
</dbReference>
<sequence>MTRTRTPRLVGMVHLPALPGTPAGRLPLSEIVAGAVADAVTLADAGFDGLLVQNSLDRPTRERVDAASVAQLTAVAAAVRARVDLPMGINFVKNDGPAALAVAAAVGAEFVRIKVHTGAVLSAEGVLQGSAFETLALRKRLGADVAIWADVYEPTSRPLLPDDIALAAVDAVEFGMADAVIITRPSAAESLATIADLRKRLPDVPMVVGGEVDATTVADVLTGADAAIVGSALKRPAGIRGPVVAEAAREITAAAGPVERT</sequence>
<dbReference type="PANTHER" id="PTHR21381">
    <property type="entry name" value="ZGC:162297"/>
    <property type="match status" value="1"/>
</dbReference>
<comment type="caution">
    <text evidence="2">The sequence shown here is derived from an EMBL/GenBank/DDBJ whole genome shotgun (WGS) entry which is preliminary data.</text>
</comment>
<dbReference type="SUPFAM" id="SSF51366">
    <property type="entry name" value="Ribulose-phoshate binding barrel"/>
    <property type="match status" value="1"/>
</dbReference>
<keyword evidence="3" id="KW-1185">Reference proteome</keyword>
<dbReference type="RefSeq" id="WP_343981461.1">
    <property type="nucleotide sequence ID" value="NZ_BAAAJG010000014.1"/>
</dbReference>
<dbReference type="EMBL" id="JBHUCP010000052">
    <property type="protein sequence ID" value="MFD1535279.1"/>
    <property type="molecule type" value="Genomic_DNA"/>
</dbReference>
<accession>A0ABW4FXM4</accession>
<name>A0ABW4FXM4_9PSEU</name>
<dbReference type="PIRSF" id="PIRSF005956">
    <property type="entry name" value="BtpA"/>
    <property type="match status" value="1"/>
</dbReference>
<reference evidence="3" key="1">
    <citation type="journal article" date="2019" name="Int. J. Syst. Evol. Microbiol.">
        <title>The Global Catalogue of Microorganisms (GCM) 10K type strain sequencing project: providing services to taxonomists for standard genome sequencing and annotation.</title>
        <authorList>
            <consortium name="The Broad Institute Genomics Platform"/>
            <consortium name="The Broad Institute Genome Sequencing Center for Infectious Disease"/>
            <person name="Wu L."/>
            <person name="Ma J."/>
        </authorList>
    </citation>
    <scope>NUCLEOTIDE SEQUENCE [LARGE SCALE GENOMIC DNA]</scope>
    <source>
        <strain evidence="3">JCM 12165</strain>
    </source>
</reference>
<organism evidence="2 3">
    <name type="scientific">Pseudonocardia aurantiaca</name>
    <dbReference type="NCBI Taxonomy" id="75290"/>
    <lineage>
        <taxon>Bacteria</taxon>
        <taxon>Bacillati</taxon>
        <taxon>Actinomycetota</taxon>
        <taxon>Actinomycetes</taxon>
        <taxon>Pseudonocardiales</taxon>
        <taxon>Pseudonocardiaceae</taxon>
        <taxon>Pseudonocardia</taxon>
    </lineage>
</organism>
<comment type="similarity">
    <text evidence="1">Belongs to the BtpA family.</text>
</comment>
<dbReference type="InterPro" id="IPR005137">
    <property type="entry name" value="BtpA"/>
</dbReference>
<dbReference type="NCBIfam" id="TIGR00259">
    <property type="entry name" value="thylakoid_BtpA"/>
    <property type="match status" value="1"/>
</dbReference>
<evidence type="ECO:0000256" key="1">
    <source>
        <dbReference type="ARBA" id="ARBA00006007"/>
    </source>
</evidence>
<evidence type="ECO:0000313" key="3">
    <source>
        <dbReference type="Proteomes" id="UP001597145"/>
    </source>
</evidence>
<dbReference type="InterPro" id="IPR011060">
    <property type="entry name" value="RibuloseP-bd_barrel"/>
</dbReference>
<dbReference type="PANTHER" id="PTHR21381:SF3">
    <property type="entry name" value="SGC REGION PROTEIN SGCQ-RELATED"/>
    <property type="match status" value="1"/>
</dbReference>
<proteinExistence type="inferred from homology"/>